<dbReference type="KEGG" id="cari:FNU76_01655"/>
<evidence type="ECO:0000313" key="1">
    <source>
        <dbReference type="EMBL" id="QDQ25165.1"/>
    </source>
</evidence>
<sequence length="73" mass="8331">MAFETPLDYYEAIAGELGQIFPQPWSSVWVEAERFADAIDLQIVYSGPNGMRESNVDPIMVPDYLIELSIHFH</sequence>
<dbReference type="Proteomes" id="UP000317550">
    <property type="component" value="Chromosome"/>
</dbReference>
<evidence type="ECO:0000313" key="2">
    <source>
        <dbReference type="Proteomes" id="UP000317550"/>
    </source>
</evidence>
<dbReference type="OrthoDB" id="8453894at2"/>
<gene>
    <name evidence="1" type="ORF">FNU76_01655</name>
</gene>
<dbReference type="AlphaFoldDB" id="A0A516SAI9"/>
<dbReference type="EMBL" id="CP041730">
    <property type="protein sequence ID" value="QDQ25165.1"/>
    <property type="molecule type" value="Genomic_DNA"/>
</dbReference>
<reference evidence="2" key="1">
    <citation type="submission" date="2019-07" db="EMBL/GenBank/DDBJ databases">
        <title>Chitinimonas sp. nov., isolated from Ny-Alesund, arctica soil.</title>
        <authorList>
            <person name="Xu Q."/>
            <person name="Peng F."/>
        </authorList>
    </citation>
    <scope>NUCLEOTIDE SEQUENCE [LARGE SCALE GENOMIC DNA]</scope>
    <source>
        <strain evidence="2">R3-44</strain>
    </source>
</reference>
<name>A0A516SAI9_9NEIS</name>
<dbReference type="RefSeq" id="WP_143856090.1">
    <property type="nucleotide sequence ID" value="NZ_CP041730.1"/>
</dbReference>
<proteinExistence type="predicted"/>
<accession>A0A516SAI9</accession>
<organism evidence="1 2">
    <name type="scientific">Chitinimonas arctica</name>
    <dbReference type="NCBI Taxonomy" id="2594795"/>
    <lineage>
        <taxon>Bacteria</taxon>
        <taxon>Pseudomonadati</taxon>
        <taxon>Pseudomonadota</taxon>
        <taxon>Betaproteobacteria</taxon>
        <taxon>Neisseriales</taxon>
        <taxon>Chitinibacteraceae</taxon>
        <taxon>Chitinimonas</taxon>
    </lineage>
</organism>
<protein>
    <submittedName>
        <fullName evidence="1">Uncharacterized protein</fullName>
    </submittedName>
</protein>
<keyword evidence="2" id="KW-1185">Reference proteome</keyword>